<evidence type="ECO:0000256" key="4">
    <source>
        <dbReference type="ARBA" id="ARBA00023136"/>
    </source>
</evidence>
<gene>
    <name evidence="8" type="ORF">R83534S58_LOCUS1428</name>
</gene>
<evidence type="ECO:0000256" key="6">
    <source>
        <dbReference type="SAM" id="Phobius"/>
    </source>
</evidence>
<dbReference type="InterPro" id="IPR010445">
    <property type="entry name" value="LapA_dom"/>
</dbReference>
<evidence type="ECO:0000256" key="5">
    <source>
        <dbReference type="SAM" id="Coils"/>
    </source>
</evidence>
<evidence type="ECO:0000256" key="3">
    <source>
        <dbReference type="ARBA" id="ARBA00022989"/>
    </source>
</evidence>
<accession>A0ABM9HQY9</accession>
<keyword evidence="3 6" id="KW-1133">Transmembrane helix</keyword>
<keyword evidence="5" id="KW-0175">Coiled coil</keyword>
<organism evidence="8 9">
    <name type="scientific">Commensalibacter papalotli</name>
    <name type="common">ex Botero et al. 2024</name>
    <dbReference type="NCBI Taxonomy" id="2972766"/>
    <lineage>
        <taxon>Bacteria</taxon>
        <taxon>Pseudomonadati</taxon>
        <taxon>Pseudomonadota</taxon>
        <taxon>Alphaproteobacteria</taxon>
        <taxon>Acetobacterales</taxon>
        <taxon>Acetobacteraceae</taxon>
    </lineage>
</organism>
<dbReference type="RefSeq" id="WP_282023938.1">
    <property type="nucleotide sequence ID" value="NZ_CAMXCH010000003.1"/>
</dbReference>
<comment type="caution">
    <text evidence="8">The sequence shown here is derived from an EMBL/GenBank/DDBJ whole genome shotgun (WGS) entry which is preliminary data.</text>
</comment>
<evidence type="ECO:0000313" key="9">
    <source>
        <dbReference type="Proteomes" id="UP001154272"/>
    </source>
</evidence>
<keyword evidence="2 6" id="KW-0812">Transmembrane</keyword>
<feature type="coiled-coil region" evidence="5">
    <location>
        <begin position="68"/>
        <end position="95"/>
    </location>
</feature>
<keyword evidence="9" id="KW-1185">Reference proteome</keyword>
<proteinExistence type="predicted"/>
<dbReference type="Proteomes" id="UP001154272">
    <property type="component" value="Unassembled WGS sequence"/>
</dbReference>
<dbReference type="Pfam" id="PF06305">
    <property type="entry name" value="LapA_dom"/>
    <property type="match status" value="1"/>
</dbReference>
<protein>
    <recommendedName>
        <fullName evidence="7">Lipopolysaccharide assembly protein A domain-containing protein</fullName>
    </recommendedName>
</protein>
<name>A0ABM9HQY9_9PROT</name>
<reference evidence="8" key="1">
    <citation type="submission" date="2022-10" db="EMBL/GenBank/DDBJ databases">
        <authorList>
            <person name="Botero Cardona J."/>
        </authorList>
    </citation>
    <scope>NUCLEOTIDE SEQUENCE</scope>
    <source>
        <strain evidence="8">R-83534</strain>
    </source>
</reference>
<evidence type="ECO:0000256" key="1">
    <source>
        <dbReference type="ARBA" id="ARBA00022475"/>
    </source>
</evidence>
<evidence type="ECO:0000259" key="7">
    <source>
        <dbReference type="Pfam" id="PF06305"/>
    </source>
</evidence>
<sequence length="128" mass="14324">MLRLIIVVPFLAVLGVFLLFNEEPVQMYFPLLSWKISIGIFALLLGLASFVIGALTIFISLVKQWRKVRAANKQILELEKKLNELREQYINNLTQPVPGHTPAQAPQDPVTVIGQSAEKDAEVLTLSK</sequence>
<keyword evidence="1" id="KW-1003">Cell membrane</keyword>
<dbReference type="EMBL" id="CAMXCH010000003">
    <property type="protein sequence ID" value="CAI3946129.1"/>
    <property type="molecule type" value="Genomic_DNA"/>
</dbReference>
<feature type="transmembrane region" description="Helical" evidence="6">
    <location>
        <begin position="36"/>
        <end position="62"/>
    </location>
</feature>
<feature type="domain" description="Lipopolysaccharide assembly protein A" evidence="7">
    <location>
        <begin position="21"/>
        <end position="83"/>
    </location>
</feature>
<evidence type="ECO:0000256" key="2">
    <source>
        <dbReference type="ARBA" id="ARBA00022692"/>
    </source>
</evidence>
<evidence type="ECO:0000313" key="8">
    <source>
        <dbReference type="EMBL" id="CAI3946129.1"/>
    </source>
</evidence>
<keyword evidence="4 6" id="KW-0472">Membrane</keyword>